<dbReference type="Pfam" id="PF00498">
    <property type="entry name" value="FHA"/>
    <property type="match status" value="2"/>
</dbReference>
<keyword evidence="4 10" id="KW-0812">Transmembrane</keyword>
<feature type="transmembrane region" description="Helical" evidence="10">
    <location>
        <begin position="547"/>
        <end position="566"/>
    </location>
</feature>
<dbReference type="InterPro" id="IPR003439">
    <property type="entry name" value="ABC_transporter-like_ATP-bd"/>
</dbReference>
<evidence type="ECO:0000256" key="4">
    <source>
        <dbReference type="ARBA" id="ARBA00022692"/>
    </source>
</evidence>
<feature type="region of interest" description="Disordered" evidence="9">
    <location>
        <begin position="503"/>
        <end position="524"/>
    </location>
</feature>
<evidence type="ECO:0000256" key="3">
    <source>
        <dbReference type="ARBA" id="ARBA00022553"/>
    </source>
</evidence>
<dbReference type="SUPFAM" id="SSF49879">
    <property type="entry name" value="SMAD/FHA domain"/>
    <property type="match status" value="2"/>
</dbReference>
<keyword evidence="8 10" id="KW-0472">Membrane</keyword>
<feature type="compositionally biased region" description="Pro residues" evidence="9">
    <location>
        <begin position="507"/>
        <end position="516"/>
    </location>
</feature>
<dbReference type="SMART" id="SM00382">
    <property type="entry name" value="AAA"/>
    <property type="match status" value="1"/>
</dbReference>
<dbReference type="InterPro" id="IPR000253">
    <property type="entry name" value="FHA_dom"/>
</dbReference>
<organism evidence="13 14">
    <name type="scientific">Mycolicibacterium mucogenicum</name>
    <name type="common">Mycobacterium mucogenicum</name>
    <dbReference type="NCBI Taxonomy" id="56689"/>
    <lineage>
        <taxon>Bacteria</taxon>
        <taxon>Bacillati</taxon>
        <taxon>Actinomycetota</taxon>
        <taxon>Actinomycetes</taxon>
        <taxon>Mycobacteriales</taxon>
        <taxon>Mycobacteriaceae</taxon>
        <taxon>Mycolicibacterium</taxon>
    </lineage>
</organism>
<evidence type="ECO:0000259" key="11">
    <source>
        <dbReference type="PROSITE" id="PS50006"/>
    </source>
</evidence>
<keyword evidence="3" id="KW-0597">Phosphoprotein</keyword>
<feature type="transmembrane region" description="Helical" evidence="10">
    <location>
        <begin position="671"/>
        <end position="692"/>
    </location>
</feature>
<dbReference type="CDD" id="cd00060">
    <property type="entry name" value="FHA"/>
    <property type="match status" value="1"/>
</dbReference>
<dbReference type="Pfam" id="PF14032">
    <property type="entry name" value="PknH_C"/>
    <property type="match status" value="1"/>
</dbReference>
<dbReference type="GO" id="GO:0140359">
    <property type="term" value="F:ABC-type transporter activity"/>
    <property type="evidence" value="ECO:0007669"/>
    <property type="project" value="InterPro"/>
</dbReference>
<reference evidence="13 14" key="1">
    <citation type="submission" date="2016-06" db="EMBL/GenBank/DDBJ databases">
        <authorList>
            <person name="Kjaerup R.B."/>
            <person name="Dalgaard T.S."/>
            <person name="Juul-Madsen H.R."/>
        </authorList>
    </citation>
    <scope>NUCLEOTIDE SEQUENCE [LARGE SCALE GENOMIC DNA]</scope>
    <source>
        <strain evidence="13 14">1199456.5</strain>
    </source>
</reference>
<comment type="subcellular location">
    <subcellularLocation>
        <location evidence="1">Membrane</location>
        <topology evidence="1">Multi-pass membrane protein</topology>
    </subcellularLocation>
</comment>
<dbReference type="PROSITE" id="PS00211">
    <property type="entry name" value="ABC_TRANSPORTER_1"/>
    <property type="match status" value="1"/>
</dbReference>
<evidence type="ECO:0000256" key="7">
    <source>
        <dbReference type="ARBA" id="ARBA00022989"/>
    </source>
</evidence>
<dbReference type="InterPro" id="IPR003593">
    <property type="entry name" value="AAA+_ATPase"/>
</dbReference>
<evidence type="ECO:0000256" key="6">
    <source>
        <dbReference type="ARBA" id="ARBA00022840"/>
    </source>
</evidence>
<feature type="domain" description="FHA" evidence="11">
    <location>
        <begin position="24"/>
        <end position="80"/>
    </location>
</feature>
<evidence type="ECO:0000256" key="9">
    <source>
        <dbReference type="SAM" id="MobiDB-lite"/>
    </source>
</evidence>
<feature type="compositionally biased region" description="Pro residues" evidence="9">
    <location>
        <begin position="117"/>
        <end position="164"/>
    </location>
</feature>
<gene>
    <name evidence="13" type="ORF">A5642_01700</name>
</gene>
<dbReference type="InterPro" id="IPR026954">
    <property type="entry name" value="PknH-like_Extracell"/>
</dbReference>
<dbReference type="GO" id="GO:0016887">
    <property type="term" value="F:ATP hydrolysis activity"/>
    <property type="evidence" value="ECO:0007669"/>
    <property type="project" value="InterPro"/>
</dbReference>
<feature type="transmembrane region" description="Helical" evidence="10">
    <location>
        <begin position="804"/>
        <end position="824"/>
    </location>
</feature>
<dbReference type="InterPro" id="IPR027417">
    <property type="entry name" value="P-loop_NTPase"/>
</dbReference>
<feature type="region of interest" description="Disordered" evidence="9">
    <location>
        <begin position="117"/>
        <end position="168"/>
    </location>
</feature>
<dbReference type="FunFam" id="3.40.50.300:FF:000474">
    <property type="entry name" value="Putative ABC transporter ATP-binding subunit"/>
    <property type="match status" value="1"/>
</dbReference>
<evidence type="ECO:0000256" key="5">
    <source>
        <dbReference type="ARBA" id="ARBA00022741"/>
    </source>
</evidence>
<proteinExistence type="predicted"/>
<dbReference type="PROSITE" id="PS50893">
    <property type="entry name" value="ABC_TRANSPORTER_2"/>
    <property type="match status" value="1"/>
</dbReference>
<keyword evidence="6 13" id="KW-0067">ATP-binding</keyword>
<dbReference type="Gene3D" id="3.40.50.300">
    <property type="entry name" value="P-loop containing nucleotide triphosphate hydrolases"/>
    <property type="match status" value="1"/>
</dbReference>
<dbReference type="GO" id="GO:0016020">
    <property type="term" value="C:membrane"/>
    <property type="evidence" value="ECO:0007669"/>
    <property type="project" value="UniProtKB-SubCell"/>
</dbReference>
<evidence type="ECO:0000256" key="10">
    <source>
        <dbReference type="SAM" id="Phobius"/>
    </source>
</evidence>
<dbReference type="CDD" id="cd03213">
    <property type="entry name" value="ABCG_EPDR"/>
    <property type="match status" value="1"/>
</dbReference>
<keyword evidence="5" id="KW-0547">Nucleotide-binding</keyword>
<evidence type="ECO:0000256" key="2">
    <source>
        <dbReference type="ARBA" id="ARBA00022448"/>
    </source>
</evidence>
<dbReference type="PANTHER" id="PTHR48041">
    <property type="entry name" value="ABC TRANSPORTER G FAMILY MEMBER 28"/>
    <property type="match status" value="1"/>
</dbReference>
<evidence type="ECO:0000313" key="13">
    <source>
        <dbReference type="EMBL" id="OBA88160.1"/>
    </source>
</evidence>
<dbReference type="AlphaFoldDB" id="A0A1A0MRX6"/>
<feature type="domain" description="FHA" evidence="11">
    <location>
        <begin position="166"/>
        <end position="215"/>
    </location>
</feature>
<keyword evidence="2" id="KW-0813">Transport</keyword>
<feature type="transmembrane region" description="Helical" evidence="10">
    <location>
        <begin position="769"/>
        <end position="788"/>
    </location>
</feature>
<dbReference type="Gene3D" id="3.40.1000.70">
    <property type="entry name" value="PknH-like extracellular domain"/>
    <property type="match status" value="1"/>
</dbReference>
<dbReference type="Pfam" id="PF00005">
    <property type="entry name" value="ABC_tran"/>
    <property type="match status" value="1"/>
</dbReference>
<feature type="transmembrane region" description="Helical" evidence="10">
    <location>
        <begin position="699"/>
        <end position="718"/>
    </location>
</feature>
<feature type="domain" description="ABC transporter" evidence="12">
    <location>
        <begin position="252"/>
        <end position="484"/>
    </location>
</feature>
<dbReference type="OrthoDB" id="9804819at2"/>
<dbReference type="GO" id="GO:0005524">
    <property type="term" value="F:ATP binding"/>
    <property type="evidence" value="ECO:0007669"/>
    <property type="project" value="UniProtKB-KW"/>
</dbReference>
<protein>
    <submittedName>
        <fullName evidence="13">ABC transporter ATP-binding protein</fullName>
    </submittedName>
</protein>
<dbReference type="SMART" id="SM00240">
    <property type="entry name" value="FHA"/>
    <property type="match status" value="2"/>
</dbReference>
<dbReference type="Gene3D" id="2.60.200.20">
    <property type="match status" value="2"/>
</dbReference>
<dbReference type="Pfam" id="PF01061">
    <property type="entry name" value="ABC2_membrane"/>
    <property type="match status" value="1"/>
</dbReference>
<dbReference type="InterPro" id="IPR013525">
    <property type="entry name" value="ABC2_TM"/>
</dbReference>
<evidence type="ECO:0000313" key="14">
    <source>
        <dbReference type="Proteomes" id="UP000093962"/>
    </source>
</evidence>
<sequence>MSSVPPLIVTLGGAMFTFPPGKEVTVGRGEASDVRIPDAGPGAKHVVSRLHLIIRVDPGVGQWVAIDKSRNGIFANRTRVPSAVISDDLVLAVGAPDGPQLHFRTATQVIPVAKYRQPPPQTAAPRPSQPAPPLPPRPVQRQSPPPPPRQPAPAPQRSSGPPPGAVTIGRHSTATIKVEDSLASRIHAYLVPAPTGTQLYDNGSGNGTFVNGHRVEAVTLRPGDVITVGNTDLVFTGGTAVQSRQAVATGGIEVRQVGLAIDGHQLLTNVSFDARPGTLTAVIGPSGAGKSTLIRLLGGVTKPTSGQVTFDGHDVHAHYASLRSRIGMVPQDDVVHRQLTVSQALNYAAELRLPPDTSKDDRSAVVERVLAELELTQHRDKRVDKLSGGQRKRASVALELLTGPSLLILDEPTSGLDPALDRQVMQMLRRLADAGRTVLVVTHSLTYLNMCDQVLLLAPGGKTVYAGPPQAVGSAMGTQDWADIFAWVSANPDAAHAVFLQNNPAANQPPAPPEPAGPLGAPARTSTGRQMLTVARRQLQLIFADRIYTSFLLLLPFILGAMSLIVPGDTGFGVATVGHSPNEPNQLLIVANIAAVFMGTALTIRDLVGERTIFRREQAVGLSAAAYLSAKIVVYSAFTAIQTAIVVAIVVIGKGAPTQGALLLGSATLDFYVSLTVAAIVSAILGLLLSSLARSSEQILPMLVVVIMLSIVFSGGMIPVTGRVGLDQASWFLPGRWGFAASASVVDLLKIAPLMSVDDQLWHHELRWWALDIGVLLLLGAVAGFVVYRRLRLPGGTKAGPPKAAMIAVAVVLAAGFVAGMTYLTRDSGNRPTQPTAPAAPPKAAVPTHRIDLANLLPDGKAVSAVMQSPPMANATIVTAETPRGGTATPPPCAGVADAGSSGTFAPGFTGMSGMELHNPADPNVWMVAYTVGYPAPQAAERIPAAATWPGCANTAVTFTADGQPPRQLAVGAVTSGAGTLTAVFTEPGRSCQHVLTTKVDVVIDVLACSSGGGAQATDLAKQIADKVS</sequence>
<accession>A0A1A0MRX6</accession>
<dbReference type="InterPro" id="IPR017871">
    <property type="entry name" value="ABC_transporter-like_CS"/>
</dbReference>
<dbReference type="PROSITE" id="PS50006">
    <property type="entry name" value="FHA_DOMAIN"/>
    <property type="match status" value="2"/>
</dbReference>
<dbReference type="InterPro" id="IPR050352">
    <property type="entry name" value="ABCG_transporters"/>
</dbReference>
<evidence type="ECO:0000259" key="12">
    <source>
        <dbReference type="PROSITE" id="PS50893"/>
    </source>
</evidence>
<dbReference type="InterPro" id="IPR038232">
    <property type="entry name" value="PknH-like_Extracell_sf"/>
</dbReference>
<dbReference type="SUPFAM" id="SSF52540">
    <property type="entry name" value="P-loop containing nucleoside triphosphate hydrolases"/>
    <property type="match status" value="1"/>
</dbReference>
<dbReference type="EMBL" id="LZSF01000113">
    <property type="protein sequence ID" value="OBA88160.1"/>
    <property type="molecule type" value="Genomic_DNA"/>
</dbReference>
<feature type="transmembrane region" description="Helical" evidence="10">
    <location>
        <begin position="586"/>
        <end position="604"/>
    </location>
</feature>
<evidence type="ECO:0000256" key="1">
    <source>
        <dbReference type="ARBA" id="ARBA00004141"/>
    </source>
</evidence>
<dbReference type="InterPro" id="IPR008984">
    <property type="entry name" value="SMAD_FHA_dom_sf"/>
</dbReference>
<dbReference type="PANTHER" id="PTHR48041:SF139">
    <property type="entry name" value="PROTEIN SCARLET"/>
    <property type="match status" value="1"/>
</dbReference>
<dbReference type="Proteomes" id="UP000093962">
    <property type="component" value="Unassembled WGS sequence"/>
</dbReference>
<name>A0A1A0MRX6_MYCMU</name>
<evidence type="ECO:0000256" key="8">
    <source>
        <dbReference type="ARBA" id="ARBA00023136"/>
    </source>
</evidence>
<feature type="transmembrane region" description="Helical" evidence="10">
    <location>
        <begin position="625"/>
        <end position="651"/>
    </location>
</feature>
<comment type="caution">
    <text evidence="13">The sequence shown here is derived from an EMBL/GenBank/DDBJ whole genome shotgun (WGS) entry which is preliminary data.</text>
</comment>
<keyword evidence="7 10" id="KW-1133">Transmembrane helix</keyword>